<evidence type="ECO:0000313" key="1">
    <source>
        <dbReference type="EMBL" id="GAA0255200.1"/>
    </source>
</evidence>
<keyword evidence="2" id="KW-1185">Reference proteome</keyword>
<evidence type="ECO:0000313" key="2">
    <source>
        <dbReference type="Proteomes" id="UP001500416"/>
    </source>
</evidence>
<proteinExistence type="predicted"/>
<sequence>MTTFPTPTPITANLTTAGAHVRVVASARSDTVVQVRPLNSANKTDVRVAEKTKVEVSDGDLTVETTRSGDRRGSVAITIELPAGSNLVLNTAWTDVRAEGDLGDCDLSTLSGSIRLDRVSSVRGNVVEGGVEIGHVAGAVEVDGGAGGLRLGEVGGAIRYAGSSGEVWIGHAHADVRLGGSNGSFTIDRADGNVIAEGANCPIRVGRMAGGQAHLANASGGIEVGVARDVTAEVDATSTKGTVRNTLPTPTTAAPILKLHARTRLNDIHIHPATN</sequence>
<dbReference type="EMBL" id="BAAABU010000023">
    <property type="protein sequence ID" value="GAA0255200.1"/>
    <property type="molecule type" value="Genomic_DNA"/>
</dbReference>
<accession>A0ABP3EAT6</accession>
<gene>
    <name evidence="1" type="ORF">GCM10010492_65000</name>
</gene>
<protein>
    <submittedName>
        <fullName evidence="1">DUF4097 family beta strand repeat-containing protein</fullName>
    </submittedName>
</protein>
<dbReference type="RefSeq" id="WP_343938154.1">
    <property type="nucleotide sequence ID" value="NZ_BAAABU010000023.1"/>
</dbReference>
<reference evidence="2" key="1">
    <citation type="journal article" date="2019" name="Int. J. Syst. Evol. Microbiol.">
        <title>The Global Catalogue of Microorganisms (GCM) 10K type strain sequencing project: providing services to taxonomists for standard genome sequencing and annotation.</title>
        <authorList>
            <consortium name="The Broad Institute Genomics Platform"/>
            <consortium name="The Broad Institute Genome Sequencing Center for Infectious Disease"/>
            <person name="Wu L."/>
            <person name="Ma J."/>
        </authorList>
    </citation>
    <scope>NUCLEOTIDE SEQUENCE [LARGE SCALE GENOMIC DNA]</scope>
    <source>
        <strain evidence="2">JCM 3380</strain>
    </source>
</reference>
<comment type="caution">
    <text evidence="1">The sequence shown here is derived from an EMBL/GenBank/DDBJ whole genome shotgun (WGS) entry which is preliminary data.</text>
</comment>
<dbReference type="Proteomes" id="UP001500416">
    <property type="component" value="Unassembled WGS sequence"/>
</dbReference>
<organism evidence="1 2">
    <name type="scientific">Saccharothrix mutabilis subsp. mutabilis</name>
    <dbReference type="NCBI Taxonomy" id="66855"/>
    <lineage>
        <taxon>Bacteria</taxon>
        <taxon>Bacillati</taxon>
        <taxon>Actinomycetota</taxon>
        <taxon>Actinomycetes</taxon>
        <taxon>Pseudonocardiales</taxon>
        <taxon>Pseudonocardiaceae</taxon>
        <taxon>Saccharothrix</taxon>
    </lineage>
</organism>
<name>A0ABP3EAT6_9PSEU</name>